<evidence type="ECO:0000256" key="1">
    <source>
        <dbReference type="PROSITE-ProRule" id="PRU00339"/>
    </source>
</evidence>
<dbReference type="Pfam" id="PF14559">
    <property type="entry name" value="TPR_19"/>
    <property type="match status" value="1"/>
</dbReference>
<dbReference type="PANTHER" id="PTHR12558:SF13">
    <property type="entry name" value="CELL DIVISION CYCLE PROTEIN 27 HOMOLOG"/>
    <property type="match status" value="1"/>
</dbReference>
<evidence type="ECO:0000256" key="3">
    <source>
        <dbReference type="SAM" id="MobiDB-lite"/>
    </source>
</evidence>
<keyword evidence="4" id="KW-0472">Membrane</keyword>
<feature type="transmembrane region" description="Helical" evidence="4">
    <location>
        <begin position="52"/>
        <end position="70"/>
    </location>
</feature>
<feature type="transmembrane region" description="Helical" evidence="4">
    <location>
        <begin position="431"/>
        <end position="447"/>
    </location>
</feature>
<feature type="transmembrane region" description="Helical" evidence="4">
    <location>
        <begin position="114"/>
        <end position="134"/>
    </location>
</feature>
<dbReference type="EMBL" id="PCVG01000077">
    <property type="protein sequence ID" value="PIQ68150.1"/>
    <property type="molecule type" value="Genomic_DNA"/>
</dbReference>
<feature type="coiled-coil region" evidence="2">
    <location>
        <begin position="631"/>
        <end position="658"/>
    </location>
</feature>
<name>A0A2H0KA71_9BACT</name>
<feature type="transmembrane region" description="Helical" evidence="4">
    <location>
        <begin position="214"/>
        <end position="230"/>
    </location>
</feature>
<keyword evidence="1" id="KW-0802">TPR repeat</keyword>
<evidence type="ECO:0000256" key="4">
    <source>
        <dbReference type="SAM" id="Phobius"/>
    </source>
</evidence>
<dbReference type="InterPro" id="IPR019734">
    <property type="entry name" value="TPR_rpt"/>
</dbReference>
<dbReference type="Pfam" id="PF13432">
    <property type="entry name" value="TPR_16"/>
    <property type="match status" value="1"/>
</dbReference>
<feature type="transmembrane region" description="Helical" evidence="4">
    <location>
        <begin position="236"/>
        <end position="253"/>
    </location>
</feature>
<dbReference type="InterPro" id="IPR011990">
    <property type="entry name" value="TPR-like_helical_dom_sf"/>
</dbReference>
<keyword evidence="4" id="KW-0812">Transmembrane</keyword>
<dbReference type="Proteomes" id="UP000229342">
    <property type="component" value="Unassembled WGS sequence"/>
</dbReference>
<dbReference type="Gene3D" id="1.25.40.10">
    <property type="entry name" value="Tetratricopeptide repeat domain"/>
    <property type="match status" value="1"/>
</dbReference>
<feature type="repeat" description="TPR" evidence="1">
    <location>
        <begin position="724"/>
        <end position="757"/>
    </location>
</feature>
<dbReference type="PROSITE" id="PS50005">
    <property type="entry name" value="TPR"/>
    <property type="match status" value="3"/>
</dbReference>
<dbReference type="AlphaFoldDB" id="A0A2H0KA71"/>
<protein>
    <submittedName>
        <fullName evidence="5">Uncharacterized protein</fullName>
    </submittedName>
</protein>
<proteinExistence type="predicted"/>
<comment type="caution">
    <text evidence="5">The sequence shown here is derived from an EMBL/GenBank/DDBJ whole genome shotgun (WGS) entry which is preliminary data.</text>
</comment>
<evidence type="ECO:0000313" key="5">
    <source>
        <dbReference type="EMBL" id="PIQ68150.1"/>
    </source>
</evidence>
<reference evidence="5 6" key="1">
    <citation type="submission" date="2017-09" db="EMBL/GenBank/DDBJ databases">
        <title>Depth-based differentiation of microbial function through sediment-hosted aquifers and enrichment of novel symbionts in the deep terrestrial subsurface.</title>
        <authorList>
            <person name="Probst A.J."/>
            <person name="Ladd B."/>
            <person name="Jarett J.K."/>
            <person name="Geller-Mcgrath D.E."/>
            <person name="Sieber C.M."/>
            <person name="Emerson J.B."/>
            <person name="Anantharaman K."/>
            <person name="Thomas B.C."/>
            <person name="Malmstrom R."/>
            <person name="Stieglmeier M."/>
            <person name="Klingl A."/>
            <person name="Woyke T."/>
            <person name="Ryan C.M."/>
            <person name="Banfield J.F."/>
        </authorList>
    </citation>
    <scope>NUCLEOTIDE SEQUENCE [LARGE SCALE GENOMIC DNA]</scope>
    <source>
        <strain evidence="5">CG11_big_fil_rev_8_21_14_0_20_46_11</strain>
    </source>
</reference>
<feature type="transmembrane region" description="Helical" evidence="4">
    <location>
        <begin position="188"/>
        <end position="207"/>
    </location>
</feature>
<dbReference type="SMART" id="SM00028">
    <property type="entry name" value="TPR"/>
    <property type="match status" value="4"/>
</dbReference>
<dbReference type="SUPFAM" id="SSF48452">
    <property type="entry name" value="TPR-like"/>
    <property type="match status" value="1"/>
</dbReference>
<feature type="repeat" description="TPR" evidence="1">
    <location>
        <begin position="656"/>
        <end position="689"/>
    </location>
</feature>
<evidence type="ECO:0000313" key="6">
    <source>
        <dbReference type="Proteomes" id="UP000229342"/>
    </source>
</evidence>
<accession>A0A2H0KA71</accession>
<sequence>MSDTIDTSKVVANGSKRGIERFASLILLGLAFLVPVFFIPAVSFPFQASKALLFAVGVIVVFALWLVARLKDGRFIIPSSPILVSLGIIVVLSLLSAITSGSVGVSLLGQGFEVGTTISILIASVLAFLVPIFFRSKEQIFGSYLAFLASFFLIALFQLLRLVFGPDFLSMGVLTETVSNTVGKWNDLGIFFGASTVLSLITIEFLSLGRMFRGIIYLALIISLFFLAIINFSTVWFTLGVFSLIFLVYLISFGKKDEVIGGDASVSHDRRIPVPSLIVLLISVLFIFAGGQIGNQMSSFLNISQVEARPSWGATFDVSRQTLIKDPLLGAGPNQFSAEWLKWKPSGINTTIFWNTDFSYGVGLIPTFLATNGILGIIAWLAFFLLFLYAGFKAILSNLSDQFAQYLVTSSFLVALFLWIFSIFYIPSQTIFALTFLFTGLFVASLISEKLQGSKTISFIDDPRAGFVSVLILILLLIGSVTLGYTLVEKYTASVMFQRGVISFNTNGDVDVAENLIARATSMSPQDVYYRFLTELTLIRMNTLLSQDSTKTSADTMRTEFQNLLGVALDNARQAVALNPGNYQNLMTLGRVYESIVPIDKAAYDSARTIYEQALTLNPHSPAIILTLARLEVAKEDNVKAREEISRALQEKNNYTEAIFLLSQIEVQEGNIKAAISSVEAAASLAPNDSGIFFQLGLLRFNDKNFTGAVSAFSRAVELNPGYANAKYFLGLSYEKTNRVADAVTEFTELKAANPENEEISLILANLKAGRDPFSNATPPVDNSPEKRATLPVPEGSDIPVEN</sequence>
<feature type="repeat" description="TPR" evidence="1">
    <location>
        <begin position="690"/>
        <end position="723"/>
    </location>
</feature>
<feature type="transmembrane region" description="Helical" evidence="4">
    <location>
        <begin position="368"/>
        <end position="391"/>
    </location>
</feature>
<gene>
    <name evidence="5" type="ORF">COV91_05640</name>
</gene>
<organism evidence="5 6">
    <name type="scientific">Candidatus Taylorbacteria bacterium CG11_big_fil_rev_8_21_14_0_20_46_11</name>
    <dbReference type="NCBI Taxonomy" id="1975025"/>
    <lineage>
        <taxon>Bacteria</taxon>
        <taxon>Candidatus Tayloriibacteriota</taxon>
    </lineage>
</organism>
<keyword evidence="2" id="KW-0175">Coiled coil</keyword>
<feature type="transmembrane region" description="Helical" evidence="4">
    <location>
        <begin position="467"/>
        <end position="488"/>
    </location>
</feature>
<feature type="transmembrane region" description="Helical" evidence="4">
    <location>
        <begin position="141"/>
        <end position="164"/>
    </location>
</feature>
<feature type="transmembrane region" description="Helical" evidence="4">
    <location>
        <begin position="274"/>
        <end position="294"/>
    </location>
</feature>
<dbReference type="PANTHER" id="PTHR12558">
    <property type="entry name" value="CELL DIVISION CYCLE 16,23,27"/>
    <property type="match status" value="1"/>
</dbReference>
<feature type="transmembrane region" description="Helical" evidence="4">
    <location>
        <begin position="25"/>
        <end position="46"/>
    </location>
</feature>
<keyword evidence="4" id="KW-1133">Transmembrane helix</keyword>
<evidence type="ECO:0000256" key="2">
    <source>
        <dbReference type="SAM" id="Coils"/>
    </source>
</evidence>
<feature type="transmembrane region" description="Helical" evidence="4">
    <location>
        <begin position="403"/>
        <end position="425"/>
    </location>
</feature>
<feature type="region of interest" description="Disordered" evidence="3">
    <location>
        <begin position="774"/>
        <end position="803"/>
    </location>
</feature>
<feature type="transmembrane region" description="Helical" evidence="4">
    <location>
        <begin position="82"/>
        <end position="108"/>
    </location>
</feature>